<sequence length="116" mass="12910">MLDSIQGLKNSPQIFRMVDLVRPHDCTDARLSYGWSDDQCSAGGKKRGDWLGGTGTGDNVLLLRRRRPRLELPLNHTLSVSMIWQRSSGVIGVCHVLDPPSSCHSQLLDAHEESMK</sequence>
<dbReference type="AlphaFoldDB" id="Q6H607"/>
<proteinExistence type="predicted"/>
<evidence type="ECO:0000313" key="2">
    <source>
        <dbReference type="Proteomes" id="UP000000763"/>
    </source>
</evidence>
<organism evidence="1 2">
    <name type="scientific">Oryza sativa subsp. japonica</name>
    <name type="common">Rice</name>
    <dbReference type="NCBI Taxonomy" id="39947"/>
    <lineage>
        <taxon>Eukaryota</taxon>
        <taxon>Viridiplantae</taxon>
        <taxon>Streptophyta</taxon>
        <taxon>Embryophyta</taxon>
        <taxon>Tracheophyta</taxon>
        <taxon>Spermatophyta</taxon>
        <taxon>Magnoliopsida</taxon>
        <taxon>Liliopsida</taxon>
        <taxon>Poales</taxon>
        <taxon>Poaceae</taxon>
        <taxon>BOP clade</taxon>
        <taxon>Oryzoideae</taxon>
        <taxon>Oryzeae</taxon>
        <taxon>Oryzinae</taxon>
        <taxon>Oryza</taxon>
        <taxon>Oryza sativa</taxon>
    </lineage>
</organism>
<reference evidence="2" key="2">
    <citation type="journal article" date="2008" name="Nucleic Acids Res.">
        <title>The rice annotation project database (RAP-DB): 2008 update.</title>
        <authorList>
            <consortium name="The rice annotation project (RAP)"/>
        </authorList>
    </citation>
    <scope>GENOME REANNOTATION</scope>
    <source>
        <strain evidence="2">cv. Nipponbare</strain>
    </source>
</reference>
<accession>Q6H607</accession>
<dbReference type="EMBL" id="AP005312">
    <property type="protein sequence ID" value="BAD25842.1"/>
    <property type="molecule type" value="Genomic_DNA"/>
</dbReference>
<protein>
    <submittedName>
        <fullName evidence="1">Uncharacterized protein</fullName>
    </submittedName>
</protein>
<reference evidence="2" key="1">
    <citation type="journal article" date="2005" name="Nature">
        <title>The map-based sequence of the rice genome.</title>
        <authorList>
            <consortium name="International rice genome sequencing project (IRGSP)"/>
            <person name="Matsumoto T."/>
            <person name="Wu J."/>
            <person name="Kanamori H."/>
            <person name="Katayose Y."/>
            <person name="Fujisawa M."/>
            <person name="Namiki N."/>
            <person name="Mizuno H."/>
            <person name="Yamamoto K."/>
            <person name="Antonio B.A."/>
            <person name="Baba T."/>
            <person name="Sakata K."/>
            <person name="Nagamura Y."/>
            <person name="Aoki H."/>
            <person name="Arikawa K."/>
            <person name="Arita K."/>
            <person name="Bito T."/>
            <person name="Chiden Y."/>
            <person name="Fujitsuka N."/>
            <person name="Fukunaka R."/>
            <person name="Hamada M."/>
            <person name="Harada C."/>
            <person name="Hayashi A."/>
            <person name="Hijishita S."/>
            <person name="Honda M."/>
            <person name="Hosokawa S."/>
            <person name="Ichikawa Y."/>
            <person name="Idonuma A."/>
            <person name="Iijima M."/>
            <person name="Ikeda M."/>
            <person name="Ikeno M."/>
            <person name="Ito K."/>
            <person name="Ito S."/>
            <person name="Ito T."/>
            <person name="Ito Y."/>
            <person name="Ito Y."/>
            <person name="Iwabuchi A."/>
            <person name="Kamiya K."/>
            <person name="Karasawa W."/>
            <person name="Kurita K."/>
            <person name="Katagiri S."/>
            <person name="Kikuta A."/>
            <person name="Kobayashi H."/>
            <person name="Kobayashi N."/>
            <person name="Machita K."/>
            <person name="Maehara T."/>
            <person name="Masukawa M."/>
            <person name="Mizubayashi T."/>
            <person name="Mukai Y."/>
            <person name="Nagasaki H."/>
            <person name="Nagata Y."/>
            <person name="Naito S."/>
            <person name="Nakashima M."/>
            <person name="Nakama Y."/>
            <person name="Nakamichi Y."/>
            <person name="Nakamura M."/>
            <person name="Meguro A."/>
            <person name="Negishi M."/>
            <person name="Ohta I."/>
            <person name="Ohta T."/>
            <person name="Okamoto M."/>
            <person name="Ono N."/>
            <person name="Saji S."/>
            <person name="Sakaguchi M."/>
            <person name="Sakai K."/>
            <person name="Shibata M."/>
            <person name="Shimokawa T."/>
            <person name="Song J."/>
            <person name="Takazaki Y."/>
            <person name="Terasawa K."/>
            <person name="Tsugane M."/>
            <person name="Tsuji K."/>
            <person name="Ueda S."/>
            <person name="Waki K."/>
            <person name="Yamagata H."/>
            <person name="Yamamoto M."/>
            <person name="Yamamoto S."/>
            <person name="Yamane H."/>
            <person name="Yoshiki S."/>
            <person name="Yoshihara R."/>
            <person name="Yukawa K."/>
            <person name="Zhong H."/>
            <person name="Yano M."/>
            <person name="Yuan Q."/>
            <person name="Ouyang S."/>
            <person name="Liu J."/>
            <person name="Jones K.M."/>
            <person name="Gansberger K."/>
            <person name="Moffat K."/>
            <person name="Hill J."/>
            <person name="Bera J."/>
            <person name="Fadrosh D."/>
            <person name="Jin S."/>
            <person name="Johri S."/>
            <person name="Kim M."/>
            <person name="Overton L."/>
            <person name="Reardon M."/>
            <person name="Tsitrin T."/>
            <person name="Vuong H."/>
            <person name="Weaver B."/>
            <person name="Ciecko A."/>
            <person name="Tallon L."/>
            <person name="Jackson J."/>
            <person name="Pai G."/>
            <person name="Aken S.V."/>
            <person name="Utterback T."/>
            <person name="Reidmuller S."/>
            <person name="Feldblyum T."/>
            <person name="Hsiao J."/>
            <person name="Zismann V."/>
            <person name="Iobst S."/>
            <person name="de Vazeille A.R."/>
            <person name="Buell C.R."/>
            <person name="Ying K."/>
            <person name="Li Y."/>
            <person name="Lu T."/>
            <person name="Huang Y."/>
            <person name="Zhao Q."/>
            <person name="Feng Q."/>
            <person name="Zhang L."/>
            <person name="Zhu J."/>
            <person name="Weng Q."/>
            <person name="Mu J."/>
            <person name="Lu Y."/>
            <person name="Fan D."/>
            <person name="Liu Y."/>
            <person name="Guan J."/>
            <person name="Zhang Y."/>
            <person name="Yu S."/>
            <person name="Liu X."/>
            <person name="Zhang Y."/>
            <person name="Hong G."/>
            <person name="Han B."/>
            <person name="Choisne N."/>
            <person name="Demange N."/>
            <person name="Orjeda G."/>
            <person name="Samain S."/>
            <person name="Cattolico L."/>
            <person name="Pelletier E."/>
            <person name="Couloux A."/>
            <person name="Segurens B."/>
            <person name="Wincker P."/>
            <person name="D'Hont A."/>
            <person name="Scarpelli C."/>
            <person name="Weissenbach J."/>
            <person name="Salanoubat M."/>
            <person name="Quetier F."/>
            <person name="Yu Y."/>
            <person name="Kim H.R."/>
            <person name="Rambo T."/>
            <person name="Currie J."/>
            <person name="Collura K."/>
            <person name="Luo M."/>
            <person name="Yang T."/>
            <person name="Ammiraju J.S.S."/>
            <person name="Engler F."/>
            <person name="Soderlund C."/>
            <person name="Wing R.A."/>
            <person name="Palmer L.E."/>
            <person name="de la Bastide M."/>
            <person name="Spiegel L."/>
            <person name="Nascimento L."/>
            <person name="Zutavern T."/>
            <person name="O'Shaughnessy A."/>
            <person name="Dike S."/>
            <person name="Dedhia N."/>
            <person name="Preston R."/>
            <person name="Balija V."/>
            <person name="McCombie W.R."/>
            <person name="Chow T."/>
            <person name="Chen H."/>
            <person name="Chung M."/>
            <person name="Chen C."/>
            <person name="Shaw J."/>
            <person name="Wu H."/>
            <person name="Hsiao K."/>
            <person name="Chao Y."/>
            <person name="Chu M."/>
            <person name="Cheng C."/>
            <person name="Hour A."/>
            <person name="Lee P."/>
            <person name="Lin S."/>
            <person name="Lin Y."/>
            <person name="Liou J."/>
            <person name="Liu S."/>
            <person name="Hsing Y."/>
            <person name="Raghuvanshi S."/>
            <person name="Mohanty A."/>
            <person name="Bharti A.K."/>
            <person name="Gaur A."/>
            <person name="Gupta V."/>
            <person name="Kumar D."/>
            <person name="Ravi V."/>
            <person name="Vij S."/>
            <person name="Kapur A."/>
            <person name="Khurana P."/>
            <person name="Khurana P."/>
            <person name="Khurana J.P."/>
            <person name="Tyagi A.K."/>
            <person name="Gaikwad K."/>
            <person name="Singh A."/>
            <person name="Dalal V."/>
            <person name="Srivastava S."/>
            <person name="Dixit A."/>
            <person name="Pal A.K."/>
            <person name="Ghazi I.A."/>
            <person name="Yadav M."/>
            <person name="Pandit A."/>
            <person name="Bhargava A."/>
            <person name="Sureshbabu K."/>
            <person name="Batra K."/>
            <person name="Sharma T.R."/>
            <person name="Mohapatra T."/>
            <person name="Singh N.K."/>
            <person name="Messing J."/>
            <person name="Nelson A.B."/>
            <person name="Fuks G."/>
            <person name="Kavchok S."/>
            <person name="Keizer G."/>
            <person name="Linton E."/>
            <person name="Llaca V."/>
            <person name="Song R."/>
            <person name="Tanyolac B."/>
            <person name="Young S."/>
            <person name="Ho-Il K."/>
            <person name="Hahn J.H."/>
            <person name="Sangsakoo G."/>
            <person name="Vanavichit A."/>
            <person name="de Mattos Luiz.A.T."/>
            <person name="Zimmer P.D."/>
            <person name="Malone G."/>
            <person name="Dellagostin O."/>
            <person name="de Oliveira A.C."/>
            <person name="Bevan M."/>
            <person name="Bancroft I."/>
            <person name="Minx P."/>
            <person name="Cordum H."/>
            <person name="Wilson R."/>
            <person name="Cheng Z."/>
            <person name="Jin W."/>
            <person name="Jiang J."/>
            <person name="Leong S.A."/>
            <person name="Iwama H."/>
            <person name="Gojobori T."/>
            <person name="Itoh T."/>
            <person name="Niimura Y."/>
            <person name="Fujii Y."/>
            <person name="Habara T."/>
            <person name="Sakai H."/>
            <person name="Sato Y."/>
            <person name="Wilson G."/>
            <person name="Kumar K."/>
            <person name="McCouch S."/>
            <person name="Juretic N."/>
            <person name="Hoen D."/>
            <person name="Wright S."/>
            <person name="Bruskiewich R."/>
            <person name="Bureau T."/>
            <person name="Miyao A."/>
            <person name="Hirochika H."/>
            <person name="Nishikawa T."/>
            <person name="Kadowaki K."/>
            <person name="Sugiura M."/>
            <person name="Burr B."/>
            <person name="Sasaki T."/>
        </authorList>
    </citation>
    <scope>NUCLEOTIDE SEQUENCE [LARGE SCALE GENOMIC DNA]</scope>
    <source>
        <strain evidence="2">cv. Nipponbare</strain>
    </source>
</reference>
<dbReference type="Proteomes" id="UP000000763">
    <property type="component" value="Chromosome 9"/>
</dbReference>
<evidence type="ECO:0000313" key="1">
    <source>
        <dbReference type="EMBL" id="BAD25842.1"/>
    </source>
</evidence>
<gene>
    <name evidence="1" type="primary">P0505H05.34</name>
</gene>
<name>Q6H607_ORYSJ</name>